<reference evidence="2 3" key="1">
    <citation type="submission" date="2019-09" db="EMBL/GenBank/DDBJ databases">
        <authorList>
            <person name="Cao W.R."/>
        </authorList>
    </citation>
    <scope>NUCLEOTIDE SEQUENCE [LARGE SCALE GENOMIC DNA]</scope>
    <source>
        <strain evidence="2 3">B1N29</strain>
    </source>
</reference>
<evidence type="ECO:0000313" key="2">
    <source>
        <dbReference type="EMBL" id="KAB1068629.1"/>
    </source>
</evidence>
<keyword evidence="1" id="KW-1133">Transmembrane helix</keyword>
<keyword evidence="1" id="KW-0472">Membrane</keyword>
<dbReference type="AlphaFoldDB" id="A0A6N6MFQ4"/>
<sequence length="105" mass="12371">MSRKYKFYNKEQPKQMAKTNYKMNWYDYIIISIIFTLMALAIAFKWFSSTLGGKSYSEISSSKQSAIAYSISIIEQSNWRYVLVIIIFLFAIISFKNGLKMFNEK</sequence>
<proteinExistence type="predicted"/>
<evidence type="ECO:0000256" key="1">
    <source>
        <dbReference type="SAM" id="Phobius"/>
    </source>
</evidence>
<keyword evidence="1" id="KW-0812">Transmembrane</keyword>
<feature type="transmembrane region" description="Helical" evidence="1">
    <location>
        <begin position="25"/>
        <end position="47"/>
    </location>
</feature>
<protein>
    <submittedName>
        <fullName evidence="2">Uncharacterized protein</fullName>
    </submittedName>
</protein>
<dbReference type="Proteomes" id="UP000441333">
    <property type="component" value="Unassembled WGS sequence"/>
</dbReference>
<comment type="caution">
    <text evidence="2">The sequence shown here is derived from an EMBL/GenBank/DDBJ whole genome shotgun (WGS) entry which is preliminary data.</text>
</comment>
<evidence type="ECO:0000313" key="3">
    <source>
        <dbReference type="Proteomes" id="UP000441333"/>
    </source>
</evidence>
<dbReference type="EMBL" id="WAAT01000032">
    <property type="protein sequence ID" value="KAB1068629.1"/>
    <property type="molecule type" value="Genomic_DNA"/>
</dbReference>
<name>A0A6N6MFQ4_9FLAO</name>
<accession>A0A6N6MFQ4</accession>
<dbReference type="RefSeq" id="WP_150937763.1">
    <property type="nucleotide sequence ID" value="NZ_WAAT01000032.1"/>
</dbReference>
<keyword evidence="3" id="KW-1185">Reference proteome</keyword>
<organism evidence="2 3">
    <name type="scientific">Pseudotamlana haliotis</name>
    <dbReference type="NCBI Taxonomy" id="2614804"/>
    <lineage>
        <taxon>Bacteria</taxon>
        <taxon>Pseudomonadati</taxon>
        <taxon>Bacteroidota</taxon>
        <taxon>Flavobacteriia</taxon>
        <taxon>Flavobacteriales</taxon>
        <taxon>Flavobacteriaceae</taxon>
        <taxon>Pseudotamlana</taxon>
    </lineage>
</organism>
<feature type="transmembrane region" description="Helical" evidence="1">
    <location>
        <begin position="79"/>
        <end position="99"/>
    </location>
</feature>
<gene>
    <name evidence="2" type="ORF">F6U93_05790</name>
</gene>